<sequence>MGEPSSSTNSKVPKPQAYPDRSMREGTVLYCADTMTYRGKTTVVFQEWHVRTIQVKRGSNSRFGVQGLGTSSKTLYVNLAQKVEGVTWGKRSKTQGDFGWKSNVPAEYRKQFQAGHALPSGLYTTKYAALRFAVPDFRQTIAFCQESLEEETDPELLAEIREDMLLFQEGLLVLERRLKAMQRELRSERARSSTLDKPSDKETEQ</sequence>
<reference evidence="3" key="1">
    <citation type="submission" date="2016-10" db="EMBL/GenBank/DDBJ databases">
        <authorList>
            <person name="Varghese N."/>
            <person name="Submissions S."/>
        </authorList>
    </citation>
    <scope>NUCLEOTIDE SEQUENCE [LARGE SCALE GENOMIC DNA]</scope>
    <source>
        <strain evidence="3">ATCC 700689</strain>
    </source>
</reference>
<evidence type="ECO:0000313" key="2">
    <source>
        <dbReference type="EMBL" id="SDJ10283.1"/>
    </source>
</evidence>
<keyword evidence="3" id="KW-1185">Reference proteome</keyword>
<dbReference type="STRING" id="89065.SAMN05216605_121118"/>
<protein>
    <submittedName>
        <fullName evidence="2">Uncharacterized protein</fullName>
    </submittedName>
</protein>
<dbReference type="AlphaFoldDB" id="A0A1G8R099"/>
<dbReference type="EMBL" id="FNCO01000021">
    <property type="protein sequence ID" value="SDJ10283.1"/>
    <property type="molecule type" value="Genomic_DNA"/>
</dbReference>
<evidence type="ECO:0000256" key="1">
    <source>
        <dbReference type="SAM" id="MobiDB-lite"/>
    </source>
</evidence>
<name>A0A1G8R099_9PSED</name>
<gene>
    <name evidence="2" type="ORF">SAMN05216605_121118</name>
</gene>
<dbReference type="Proteomes" id="UP000182894">
    <property type="component" value="Unassembled WGS sequence"/>
</dbReference>
<accession>A0A1G8R099</accession>
<feature type="region of interest" description="Disordered" evidence="1">
    <location>
        <begin position="1"/>
        <end position="20"/>
    </location>
</feature>
<feature type="region of interest" description="Disordered" evidence="1">
    <location>
        <begin position="184"/>
        <end position="205"/>
    </location>
</feature>
<proteinExistence type="predicted"/>
<organism evidence="2 3">
    <name type="scientific">Pseudomonas abietaniphila</name>
    <dbReference type="NCBI Taxonomy" id="89065"/>
    <lineage>
        <taxon>Bacteria</taxon>
        <taxon>Pseudomonadati</taxon>
        <taxon>Pseudomonadota</taxon>
        <taxon>Gammaproteobacteria</taxon>
        <taxon>Pseudomonadales</taxon>
        <taxon>Pseudomonadaceae</taxon>
        <taxon>Pseudomonas</taxon>
    </lineage>
</organism>
<feature type="compositionally biased region" description="Polar residues" evidence="1">
    <location>
        <begin position="1"/>
        <end position="11"/>
    </location>
</feature>
<evidence type="ECO:0000313" key="3">
    <source>
        <dbReference type="Proteomes" id="UP000182894"/>
    </source>
</evidence>